<dbReference type="OrthoDB" id="9806494at2"/>
<dbReference type="Pfam" id="PF08002">
    <property type="entry name" value="DUF1697"/>
    <property type="match status" value="1"/>
</dbReference>
<dbReference type="SUPFAM" id="SSF160379">
    <property type="entry name" value="SP0830-like"/>
    <property type="match status" value="1"/>
</dbReference>
<dbReference type="InterPro" id="IPR012545">
    <property type="entry name" value="DUF1697"/>
</dbReference>
<gene>
    <name evidence="1" type="ORF">BN13_130043</name>
</gene>
<dbReference type="PANTHER" id="PTHR36439:SF1">
    <property type="entry name" value="DUF1697 DOMAIN-CONTAINING PROTEIN"/>
    <property type="match status" value="1"/>
</dbReference>
<dbReference type="RefSeq" id="WP_048544457.1">
    <property type="nucleotide sequence ID" value="NZ_HF571038.1"/>
</dbReference>
<name>A0A077M408_9MICO</name>
<dbReference type="Gene3D" id="3.30.70.1280">
    <property type="entry name" value="SP0830-like domains"/>
    <property type="match status" value="1"/>
</dbReference>
<dbReference type="EMBL" id="CAJC01000035">
    <property type="protein sequence ID" value="CCI51901.1"/>
    <property type="molecule type" value="Genomic_DNA"/>
</dbReference>
<organism evidence="1 2">
    <name type="scientific">Nostocoides jenkinsii Ben 74</name>
    <dbReference type="NCBI Taxonomy" id="1193518"/>
    <lineage>
        <taxon>Bacteria</taxon>
        <taxon>Bacillati</taxon>
        <taxon>Actinomycetota</taxon>
        <taxon>Actinomycetes</taxon>
        <taxon>Micrococcales</taxon>
        <taxon>Intrasporangiaceae</taxon>
        <taxon>Nostocoides</taxon>
    </lineage>
</organism>
<sequence>MPTYIAFLRAINLGATRKFPKDAVKLATEAAGGTDVETYLNTGNVRLTSTRRSAAAVARDLEQAYAADRGFEVPTVVFTPAEVVAIVARATALADQYGPVKNHYIALYADAPSAATATAVQALEVEGERCVVDGRAAHALLHGNIHSAKLFRAKQFSALGVGTSRTRAVLTTVAEKWCTDVD</sequence>
<accession>A0A077M408</accession>
<dbReference type="AlphaFoldDB" id="A0A077M408"/>
<dbReference type="Proteomes" id="UP000035720">
    <property type="component" value="Unassembled WGS sequence"/>
</dbReference>
<evidence type="ECO:0000313" key="1">
    <source>
        <dbReference type="EMBL" id="CCI51901.1"/>
    </source>
</evidence>
<reference evidence="1 2" key="1">
    <citation type="journal article" date="2013" name="ISME J.">
        <title>A metabolic model for members of the genus Tetrasphaera involved in enhanced biological phosphorus removal.</title>
        <authorList>
            <person name="Kristiansen R."/>
            <person name="Nguyen H.T.T."/>
            <person name="Saunders A.M."/>
            <person name="Nielsen J.L."/>
            <person name="Wimmer R."/>
            <person name="Le V.Q."/>
            <person name="McIlroy S.J."/>
            <person name="Petrovski S."/>
            <person name="Seviour R.J."/>
            <person name="Calteau A."/>
            <person name="Nielsen K.L."/>
            <person name="Nielsen P.H."/>
        </authorList>
    </citation>
    <scope>NUCLEOTIDE SEQUENCE [LARGE SCALE GENOMIC DNA]</scope>
    <source>
        <strain evidence="1 2">Ben 74</strain>
    </source>
</reference>
<dbReference type="PANTHER" id="PTHR36439">
    <property type="entry name" value="BLL4334 PROTEIN"/>
    <property type="match status" value="1"/>
</dbReference>
<proteinExistence type="predicted"/>
<evidence type="ECO:0008006" key="3">
    <source>
        <dbReference type="Google" id="ProtNLM"/>
    </source>
</evidence>
<dbReference type="STRING" id="1193518.BN13_130043"/>
<comment type="caution">
    <text evidence="1">The sequence shown here is derived from an EMBL/GenBank/DDBJ whole genome shotgun (WGS) entry which is preliminary data.</text>
</comment>
<protein>
    <recommendedName>
        <fullName evidence="3">DUF1697 domain-containing protein</fullName>
    </recommendedName>
</protein>
<evidence type="ECO:0000313" key="2">
    <source>
        <dbReference type="Proteomes" id="UP000035720"/>
    </source>
</evidence>
<keyword evidence="2" id="KW-1185">Reference proteome</keyword>